<evidence type="ECO:0000256" key="3">
    <source>
        <dbReference type="PROSITE-ProRule" id="PRU00023"/>
    </source>
</evidence>
<evidence type="ECO:0000313" key="6">
    <source>
        <dbReference type="Proteomes" id="UP000588068"/>
    </source>
</evidence>
<dbReference type="InterPro" id="IPR002110">
    <property type="entry name" value="Ankyrin_rpt"/>
</dbReference>
<dbReference type="PROSITE" id="PS50297">
    <property type="entry name" value="ANK_REP_REGION"/>
    <property type="match status" value="2"/>
</dbReference>
<dbReference type="PANTHER" id="PTHR24198:SF165">
    <property type="entry name" value="ANKYRIN REPEAT-CONTAINING PROTEIN-RELATED"/>
    <property type="match status" value="1"/>
</dbReference>
<organism evidence="5 6">
    <name type="scientific">Povalibacter uvarum</name>
    <dbReference type="NCBI Taxonomy" id="732238"/>
    <lineage>
        <taxon>Bacteria</taxon>
        <taxon>Pseudomonadati</taxon>
        <taxon>Pseudomonadota</taxon>
        <taxon>Gammaproteobacteria</taxon>
        <taxon>Steroidobacterales</taxon>
        <taxon>Steroidobacteraceae</taxon>
        <taxon>Povalibacter</taxon>
    </lineage>
</organism>
<evidence type="ECO:0000256" key="4">
    <source>
        <dbReference type="SAM" id="SignalP"/>
    </source>
</evidence>
<keyword evidence="1" id="KW-0677">Repeat</keyword>
<dbReference type="Pfam" id="PF12796">
    <property type="entry name" value="Ank_2"/>
    <property type="match status" value="2"/>
</dbReference>
<dbReference type="AlphaFoldDB" id="A0A841HTS5"/>
<proteinExistence type="predicted"/>
<keyword evidence="4" id="KW-0732">Signal</keyword>
<keyword evidence="2 3" id="KW-0040">ANK repeat</keyword>
<dbReference type="SMART" id="SM00248">
    <property type="entry name" value="ANK"/>
    <property type="match status" value="4"/>
</dbReference>
<reference evidence="5 6" key="1">
    <citation type="submission" date="2020-08" db="EMBL/GenBank/DDBJ databases">
        <title>Genomic Encyclopedia of Type Strains, Phase IV (KMG-IV): sequencing the most valuable type-strain genomes for metagenomic binning, comparative biology and taxonomic classification.</title>
        <authorList>
            <person name="Goeker M."/>
        </authorList>
    </citation>
    <scope>NUCLEOTIDE SEQUENCE [LARGE SCALE GENOMIC DNA]</scope>
    <source>
        <strain evidence="5 6">DSM 26723</strain>
    </source>
</reference>
<feature type="repeat" description="ANK" evidence="3">
    <location>
        <begin position="58"/>
        <end position="90"/>
    </location>
</feature>
<name>A0A841HTS5_9GAMM</name>
<dbReference type="EMBL" id="JACHHZ010000005">
    <property type="protein sequence ID" value="MBB6095392.1"/>
    <property type="molecule type" value="Genomic_DNA"/>
</dbReference>
<feature type="repeat" description="ANK" evidence="3">
    <location>
        <begin position="147"/>
        <end position="179"/>
    </location>
</feature>
<evidence type="ECO:0008006" key="7">
    <source>
        <dbReference type="Google" id="ProtNLM"/>
    </source>
</evidence>
<protein>
    <recommendedName>
        <fullName evidence="7">Ankyrin repeat domain-containing protein</fullName>
    </recommendedName>
</protein>
<dbReference type="Gene3D" id="1.25.40.20">
    <property type="entry name" value="Ankyrin repeat-containing domain"/>
    <property type="match status" value="2"/>
</dbReference>
<feature type="signal peptide" evidence="4">
    <location>
        <begin position="1"/>
        <end position="22"/>
    </location>
</feature>
<feature type="chain" id="PRO_5032941228" description="Ankyrin repeat domain-containing protein" evidence="4">
    <location>
        <begin position="23"/>
        <end position="246"/>
    </location>
</feature>
<comment type="caution">
    <text evidence="5">The sequence shown here is derived from an EMBL/GenBank/DDBJ whole genome shotgun (WGS) entry which is preliminary data.</text>
</comment>
<keyword evidence="6" id="KW-1185">Reference proteome</keyword>
<dbReference type="PANTHER" id="PTHR24198">
    <property type="entry name" value="ANKYRIN REPEAT AND PROTEIN KINASE DOMAIN-CONTAINING PROTEIN"/>
    <property type="match status" value="1"/>
</dbReference>
<dbReference type="Proteomes" id="UP000588068">
    <property type="component" value="Unassembled WGS sequence"/>
</dbReference>
<evidence type="ECO:0000256" key="2">
    <source>
        <dbReference type="ARBA" id="ARBA00023043"/>
    </source>
</evidence>
<dbReference type="PROSITE" id="PS50088">
    <property type="entry name" value="ANK_REPEAT"/>
    <property type="match status" value="2"/>
</dbReference>
<dbReference type="RefSeq" id="WP_184334771.1">
    <property type="nucleotide sequence ID" value="NZ_JACHHZ010000005.1"/>
</dbReference>
<evidence type="ECO:0000256" key="1">
    <source>
        <dbReference type="ARBA" id="ARBA00022737"/>
    </source>
</evidence>
<accession>A0A841HTS5</accession>
<dbReference type="InterPro" id="IPR036770">
    <property type="entry name" value="Ankyrin_rpt-contain_sf"/>
</dbReference>
<evidence type="ECO:0000313" key="5">
    <source>
        <dbReference type="EMBL" id="MBB6095392.1"/>
    </source>
</evidence>
<sequence>MNSFFRVAAAMALISCGSAAVASPEADSRLATAIMSSDVEMARAALDAGADINGDLGEGRTPLITAVMARKPIAVKVLLDEGADPNRSAGGAIGNAVTAAFFAMNGTALTGRTDEPDPKQQAEALNVLRLVAAKRPDCNVLVSRGPTRVTALMMAAEAGVPEAVKILLEAGASPNVANDGKYTALHYAVGRPPVWSQASSADRVQIVKLLLAAGAQRDRKGADGLDAIERAKRSGNQAVVETLAAR</sequence>
<dbReference type="SUPFAM" id="SSF48403">
    <property type="entry name" value="Ankyrin repeat"/>
    <property type="match status" value="1"/>
</dbReference>
<gene>
    <name evidence="5" type="ORF">HNQ60_004282</name>
</gene>